<evidence type="ECO:0000256" key="6">
    <source>
        <dbReference type="ARBA" id="ARBA00022705"/>
    </source>
</evidence>
<dbReference type="InterPro" id="IPR012340">
    <property type="entry name" value="NA-bd_OB-fold"/>
</dbReference>
<name>A0A7R9PIR1_TIMGE</name>
<dbReference type="Gene3D" id="3.30.470.30">
    <property type="entry name" value="DNA ligase/mRNA capping enzyme"/>
    <property type="match status" value="1"/>
</dbReference>
<feature type="region of interest" description="Disordered" evidence="17">
    <location>
        <begin position="682"/>
        <end position="775"/>
    </location>
</feature>
<evidence type="ECO:0000256" key="10">
    <source>
        <dbReference type="ARBA" id="ARBA00022840"/>
    </source>
</evidence>
<evidence type="ECO:0000256" key="13">
    <source>
        <dbReference type="ARBA" id="ARBA00023306"/>
    </source>
</evidence>
<keyword evidence="6" id="KW-0235">DNA replication</keyword>
<keyword evidence="4 15" id="KW-0436">Ligase</keyword>
<evidence type="ECO:0000256" key="12">
    <source>
        <dbReference type="ARBA" id="ARBA00023204"/>
    </source>
</evidence>
<keyword evidence="10 15" id="KW-0067">ATP-binding</keyword>
<feature type="domain" description="BRCT" evidence="19">
    <location>
        <begin position="872"/>
        <end position="930"/>
    </location>
</feature>
<dbReference type="GO" id="GO:0003910">
    <property type="term" value="F:DNA ligase (ATP) activity"/>
    <property type="evidence" value="ECO:0007669"/>
    <property type="project" value="UniProtKB-EC"/>
</dbReference>
<dbReference type="InterPro" id="IPR036420">
    <property type="entry name" value="BRCT_dom_sf"/>
</dbReference>
<dbReference type="Gene3D" id="3.40.50.10190">
    <property type="entry name" value="BRCT domain"/>
    <property type="match status" value="1"/>
</dbReference>
<dbReference type="Pfam" id="PF04675">
    <property type="entry name" value="DNA_ligase_A_N"/>
    <property type="match status" value="1"/>
</dbReference>
<keyword evidence="11 15" id="KW-0233">DNA recombination</keyword>
<dbReference type="SUPFAM" id="SSF117018">
    <property type="entry name" value="ATP-dependent DNA ligase DNA-binding domain"/>
    <property type="match status" value="1"/>
</dbReference>
<evidence type="ECO:0000256" key="1">
    <source>
        <dbReference type="ARBA" id="ARBA00001946"/>
    </source>
</evidence>
<dbReference type="SUPFAM" id="SSF52113">
    <property type="entry name" value="BRCT domain"/>
    <property type="match status" value="1"/>
</dbReference>
<dbReference type="Pfam" id="PF01068">
    <property type="entry name" value="DNA_ligase_A_M"/>
    <property type="match status" value="1"/>
</dbReference>
<dbReference type="InterPro" id="IPR001357">
    <property type="entry name" value="BRCT_dom"/>
</dbReference>
<dbReference type="GO" id="GO:0003677">
    <property type="term" value="F:DNA binding"/>
    <property type="evidence" value="ECO:0007669"/>
    <property type="project" value="InterPro"/>
</dbReference>
<evidence type="ECO:0000256" key="8">
    <source>
        <dbReference type="ARBA" id="ARBA00022741"/>
    </source>
</evidence>
<keyword evidence="13" id="KW-0131">Cell cycle</keyword>
<dbReference type="PROSITE" id="PS00333">
    <property type="entry name" value="DNA_LIGASE_A2"/>
    <property type="match status" value="1"/>
</dbReference>
<dbReference type="CDD" id="cd07967">
    <property type="entry name" value="OBF_DNA_ligase_III"/>
    <property type="match status" value="1"/>
</dbReference>
<evidence type="ECO:0000256" key="3">
    <source>
        <dbReference type="ARBA" id="ARBA00007572"/>
    </source>
</evidence>
<dbReference type="FunFam" id="3.30.470.30:FF:000003">
    <property type="entry name" value="DNA ligase"/>
    <property type="match status" value="1"/>
</dbReference>
<dbReference type="GO" id="GO:0006273">
    <property type="term" value="P:lagging strand elongation"/>
    <property type="evidence" value="ECO:0007669"/>
    <property type="project" value="TreeGrafter"/>
</dbReference>
<accession>A0A7R9PIR1</accession>
<sequence>MLVLVQCLGFHVQLFKNDHDDMLEDLEKGDVAETVATFFDRSKHCQPSKKSKLTLYEVDEFLTELSALTKEDEQTEHFKKIAPKCTSNDLKMIIRLIKHDLRINAGPKHILGAVHPDAYQAFQTSRDLEAVLSRVVTKTEAGVSSPSKKKTLTIRASLMTPVLPMLAEACKSVEQAIKKCPNGMYSEIKYDGERVQVHKQGHEYKYFSRSLKPVLPHKVGHFKEYIPQAFPHGKDLILDCEVLMIDTKTGKLLPFGSLGKHKKNAFNGANVCLFVFDCIYYNGEVLLQKPIKERREILLNNMTEIPNHIMFSEVEEIHHPKDLEAMISKVLKLGLEGLVLKDLMSIYEPGKRHWLKIKKDYLFGGSMADSADLVVLGAWFGTGQKGGMMSVFLMGCYDPAQKKWCTVTKVHTGHDDKTLERIQDELQMVKISKDARKVPDWLLCTKTMIPDFVAKDPKHVAIRVDENMIKLTPPYCQQRQRGTLVTSRLNTTSRHMLIVILTVYCGYWRTKEQRTSMVKMCCSPQVTEEGVHPYPFVRRSIFWVISYIYRRLFYEWSLLDLARLRAGPGVVDSCSLEGPWTVSSCSLEGPGTISSCWHDDSRMVSSCWHESPGTASSCSLEGPGMEQPVWEISGAEFTQHEVHTADGISIRFPRVTKIRDDKNWKTATSLPELKNLYKTSKDNQNFFMPSSDSKEITATSKDSETNTSKKANGSRNGDDVTVAKKPMLTAKDSKTSKTFNNDMEVHSKSKTSTDDKEKPPPVHPTKIRTSISPSSAVELNTTSALANYATEEPVSKISSNECNGKYKPKAVKHKANDSSNEDQDEQVTPAKKRKKHSSDDDDDTADEEPMPKLKKREKHDKLLFPAETRYAGCLLTESEVDQATHIVHETNLFNKVPGVSWPRGARHVQLDWLWDSINLQRLQDPNKYSVALSAT</sequence>
<evidence type="ECO:0000259" key="18">
    <source>
        <dbReference type="PROSITE" id="PS50160"/>
    </source>
</evidence>
<comment type="cofactor">
    <cofactor evidence="1">
        <name>Mg(2+)</name>
        <dbReference type="ChEBI" id="CHEBI:18420"/>
    </cofactor>
</comment>
<dbReference type="InterPro" id="IPR016059">
    <property type="entry name" value="DNA_ligase_ATP-dep_CS"/>
</dbReference>
<comment type="subcellular location">
    <subcellularLocation>
        <location evidence="2">Nucleus</location>
    </subcellularLocation>
</comment>
<dbReference type="Pfam" id="PF04679">
    <property type="entry name" value="DNA_ligase_A_C"/>
    <property type="match status" value="1"/>
</dbReference>
<dbReference type="SUPFAM" id="SSF56091">
    <property type="entry name" value="DNA ligase/mRNA capping enzyme, catalytic domain"/>
    <property type="match status" value="1"/>
</dbReference>
<comment type="catalytic activity">
    <reaction evidence="14 15">
        <text>ATP + (deoxyribonucleotide)n-3'-hydroxyl + 5'-phospho-(deoxyribonucleotide)m = (deoxyribonucleotide)n+m + AMP + diphosphate.</text>
        <dbReference type="EC" id="6.5.1.1"/>
    </reaction>
</comment>
<feature type="compositionally biased region" description="Polar residues" evidence="17">
    <location>
        <begin position="682"/>
        <end position="715"/>
    </location>
</feature>
<keyword evidence="12 15" id="KW-0234">DNA repair</keyword>
<dbReference type="InterPro" id="IPR000977">
    <property type="entry name" value="DNA_ligase_ATP-dep"/>
</dbReference>
<dbReference type="InterPro" id="IPR012308">
    <property type="entry name" value="DNA_ligase_ATP-dep_N"/>
</dbReference>
<evidence type="ECO:0000256" key="17">
    <source>
        <dbReference type="SAM" id="MobiDB-lite"/>
    </source>
</evidence>
<keyword evidence="8 15" id="KW-0547">Nucleotide-binding</keyword>
<dbReference type="Gene3D" id="1.10.3260.10">
    <property type="entry name" value="DNA ligase, ATP-dependent, N-terminal domain"/>
    <property type="match status" value="1"/>
</dbReference>
<dbReference type="NCBIfam" id="TIGR00574">
    <property type="entry name" value="dnl1"/>
    <property type="match status" value="1"/>
</dbReference>
<dbReference type="PROSITE" id="PS50160">
    <property type="entry name" value="DNA_LIGASE_A3"/>
    <property type="match status" value="1"/>
</dbReference>
<dbReference type="GO" id="GO:0006302">
    <property type="term" value="P:double-strand break repair"/>
    <property type="evidence" value="ECO:0007669"/>
    <property type="project" value="TreeGrafter"/>
</dbReference>
<evidence type="ECO:0000256" key="15">
    <source>
        <dbReference type="RuleBase" id="RU000617"/>
    </source>
</evidence>
<dbReference type="GO" id="GO:0051301">
    <property type="term" value="P:cell division"/>
    <property type="evidence" value="ECO:0007669"/>
    <property type="project" value="UniProtKB-KW"/>
</dbReference>
<feature type="compositionally biased region" description="Acidic residues" evidence="17">
    <location>
        <begin position="839"/>
        <end position="848"/>
    </location>
</feature>
<dbReference type="SUPFAM" id="SSF50249">
    <property type="entry name" value="Nucleic acid-binding proteins"/>
    <property type="match status" value="2"/>
</dbReference>
<dbReference type="InterPro" id="IPR012310">
    <property type="entry name" value="DNA_ligase_ATP-dep_cent"/>
</dbReference>
<evidence type="ECO:0000256" key="16">
    <source>
        <dbReference type="RuleBase" id="RU004196"/>
    </source>
</evidence>
<evidence type="ECO:0000256" key="9">
    <source>
        <dbReference type="ARBA" id="ARBA00022763"/>
    </source>
</evidence>
<dbReference type="Pfam" id="PF16759">
    <property type="entry name" value="LIG3_BRCT"/>
    <property type="match status" value="1"/>
</dbReference>
<evidence type="ECO:0000256" key="2">
    <source>
        <dbReference type="ARBA" id="ARBA00004123"/>
    </source>
</evidence>
<dbReference type="CDD" id="cd07902">
    <property type="entry name" value="Adenylation_DNA_ligase_III"/>
    <property type="match status" value="1"/>
</dbReference>
<dbReference type="EC" id="6.5.1.1" evidence="15"/>
<dbReference type="PROSITE" id="PS50172">
    <property type="entry name" value="BRCT"/>
    <property type="match status" value="1"/>
</dbReference>
<dbReference type="PANTHER" id="PTHR45674:SF9">
    <property type="entry name" value="DNA LIGASE 3"/>
    <property type="match status" value="1"/>
</dbReference>
<dbReference type="AlphaFoldDB" id="A0A7R9PIR1"/>
<protein>
    <recommendedName>
        <fullName evidence="15">DNA ligase</fullName>
        <ecNumber evidence="15">6.5.1.1</ecNumber>
    </recommendedName>
</protein>
<dbReference type="GO" id="GO:0071897">
    <property type="term" value="P:DNA biosynthetic process"/>
    <property type="evidence" value="ECO:0007669"/>
    <property type="project" value="InterPro"/>
</dbReference>
<dbReference type="GO" id="GO:0006310">
    <property type="term" value="P:DNA recombination"/>
    <property type="evidence" value="ECO:0007669"/>
    <property type="project" value="UniProtKB-KW"/>
</dbReference>
<proteinExistence type="inferred from homology"/>
<keyword evidence="5" id="KW-0132">Cell division</keyword>
<evidence type="ECO:0000256" key="4">
    <source>
        <dbReference type="ARBA" id="ARBA00022598"/>
    </source>
</evidence>
<feature type="domain" description="ATP-dependent DNA ligase family profile" evidence="18">
    <location>
        <begin position="264"/>
        <end position="398"/>
    </location>
</feature>
<evidence type="ECO:0000256" key="7">
    <source>
        <dbReference type="ARBA" id="ARBA00022723"/>
    </source>
</evidence>
<comment type="similarity">
    <text evidence="3 16">Belongs to the ATP-dependent DNA ligase family.</text>
</comment>
<dbReference type="InterPro" id="IPR050191">
    <property type="entry name" value="ATP-dep_DNA_ligase"/>
</dbReference>
<dbReference type="GO" id="GO:0070421">
    <property type="term" value="C:DNA ligase III-XRCC1 complex"/>
    <property type="evidence" value="ECO:0007669"/>
    <property type="project" value="TreeGrafter"/>
</dbReference>
<dbReference type="InterPro" id="IPR036599">
    <property type="entry name" value="DNA_ligase_N_sf"/>
</dbReference>
<dbReference type="PROSITE" id="PS00697">
    <property type="entry name" value="DNA_LIGASE_A1"/>
    <property type="match status" value="1"/>
</dbReference>
<evidence type="ECO:0000259" key="19">
    <source>
        <dbReference type="PROSITE" id="PS50172"/>
    </source>
</evidence>
<dbReference type="EMBL" id="OE839850">
    <property type="protein sequence ID" value="CAD7588747.1"/>
    <property type="molecule type" value="Genomic_DNA"/>
</dbReference>
<dbReference type="Gene3D" id="2.40.50.140">
    <property type="entry name" value="Nucleic acid-binding proteins"/>
    <property type="match status" value="2"/>
</dbReference>
<keyword evidence="7" id="KW-0479">Metal-binding</keyword>
<evidence type="ECO:0000256" key="11">
    <source>
        <dbReference type="ARBA" id="ARBA00023172"/>
    </source>
</evidence>
<keyword evidence="9 15" id="KW-0227">DNA damage</keyword>
<feature type="compositionally biased region" description="Basic and acidic residues" evidence="17">
    <location>
        <begin position="743"/>
        <end position="760"/>
    </location>
</feature>
<dbReference type="GO" id="GO:0005524">
    <property type="term" value="F:ATP binding"/>
    <property type="evidence" value="ECO:0007669"/>
    <property type="project" value="UniProtKB-KW"/>
</dbReference>
<gene>
    <name evidence="20" type="ORF">TGEB3V08_LOCUS2784</name>
</gene>
<organism evidence="20">
    <name type="scientific">Timema genevievae</name>
    <name type="common">Walking stick</name>
    <dbReference type="NCBI Taxonomy" id="629358"/>
    <lineage>
        <taxon>Eukaryota</taxon>
        <taxon>Metazoa</taxon>
        <taxon>Ecdysozoa</taxon>
        <taxon>Arthropoda</taxon>
        <taxon>Hexapoda</taxon>
        <taxon>Insecta</taxon>
        <taxon>Pterygota</taxon>
        <taxon>Neoptera</taxon>
        <taxon>Polyneoptera</taxon>
        <taxon>Phasmatodea</taxon>
        <taxon>Timematodea</taxon>
        <taxon>Timematoidea</taxon>
        <taxon>Timematidae</taxon>
        <taxon>Timema</taxon>
    </lineage>
</organism>
<evidence type="ECO:0000256" key="5">
    <source>
        <dbReference type="ARBA" id="ARBA00022618"/>
    </source>
</evidence>
<reference evidence="20" key="1">
    <citation type="submission" date="2020-11" db="EMBL/GenBank/DDBJ databases">
        <authorList>
            <person name="Tran Van P."/>
        </authorList>
    </citation>
    <scope>NUCLEOTIDE SEQUENCE</scope>
</reference>
<dbReference type="PANTHER" id="PTHR45674">
    <property type="entry name" value="DNA LIGASE 1/3 FAMILY MEMBER"/>
    <property type="match status" value="1"/>
</dbReference>
<dbReference type="GO" id="GO:0046872">
    <property type="term" value="F:metal ion binding"/>
    <property type="evidence" value="ECO:0007669"/>
    <property type="project" value="UniProtKB-KW"/>
</dbReference>
<dbReference type="Gene3D" id="3.30.1490.70">
    <property type="match status" value="1"/>
</dbReference>
<dbReference type="InterPro" id="IPR012309">
    <property type="entry name" value="DNA_ligase_ATP-dep_C"/>
</dbReference>
<dbReference type="InterPro" id="IPR031916">
    <property type="entry name" value="LIG3_BRCT"/>
</dbReference>
<evidence type="ECO:0000313" key="20">
    <source>
        <dbReference type="EMBL" id="CAD7588747.1"/>
    </source>
</evidence>
<feature type="region of interest" description="Disordered" evidence="17">
    <location>
        <begin position="793"/>
        <end position="860"/>
    </location>
</feature>
<evidence type="ECO:0000256" key="14">
    <source>
        <dbReference type="ARBA" id="ARBA00034003"/>
    </source>
</evidence>